<dbReference type="EC" id="2.7.7.43" evidence="8"/>
<keyword evidence="13" id="KW-0460">Magnesium</keyword>
<dbReference type="InterPro" id="IPR003329">
    <property type="entry name" value="Cytidylyl_trans"/>
</dbReference>
<keyword evidence="16" id="KW-0548">Nucleotidyltransferase</keyword>
<keyword evidence="14" id="KW-0448">Lipopolysaccharide biosynthesis</keyword>
<sequence length="412" mass="45930">MVKKPEVLAIIPARGGSKGIPRKNIREFAGFPLLTYSILAGLRSKYVSRVLVSTDDEEIAGIARQWGAEVPFLRPQELAQDHTTDMPVLVHCLDWLKNHGDYIPDIVTWLRPTSPVRPKTCVDDAVELLLKHPEGDSVRGVVPAGQNPFKMWTMDDFTGQLNPLVTLDGIKEPYNAPRQVLPDVYWQTGHIDAIWIKTIREKQSMTGDSLIPLLLDSKYTVDIDLPEDWQMAEERFLINQADVVDPASRRRVFPEEIEMILLDFDGVLTDDRVWVSDTGQEMVAASRADGLGLEQLKDKTGIPVMVISRETNPVVKHRCQKLNLPVLQAILEKDKAVREVVGEKNLDPSSVIFMGNDVNDIVVFGEVGFAIAPADAHPEVLRRADLVLSKDGGKGAVRELCDLILSRLKGDL</sequence>
<dbReference type="InterPro" id="IPR036412">
    <property type="entry name" value="HAD-like_sf"/>
</dbReference>
<evidence type="ECO:0000256" key="1">
    <source>
        <dbReference type="ARBA" id="ARBA00000898"/>
    </source>
</evidence>
<comment type="cofactor">
    <cofactor evidence="3">
        <name>Mg(2+)</name>
        <dbReference type="ChEBI" id="CHEBI:18420"/>
    </cofactor>
</comment>
<dbReference type="InterPro" id="IPR023214">
    <property type="entry name" value="HAD_sf"/>
</dbReference>
<keyword evidence="16" id="KW-0808">Transferase</keyword>
<keyword evidence="11" id="KW-0479">Metal-binding</keyword>
<dbReference type="CDD" id="cd02513">
    <property type="entry name" value="CMP-NeuAc_Synthase"/>
    <property type="match status" value="1"/>
</dbReference>
<evidence type="ECO:0000256" key="8">
    <source>
        <dbReference type="ARBA" id="ARBA00012491"/>
    </source>
</evidence>
<dbReference type="GO" id="GO:0009103">
    <property type="term" value="P:lipopolysaccharide biosynthetic process"/>
    <property type="evidence" value="ECO:0007669"/>
    <property type="project" value="UniProtKB-KW"/>
</dbReference>
<evidence type="ECO:0000256" key="14">
    <source>
        <dbReference type="ARBA" id="ARBA00022985"/>
    </source>
</evidence>
<gene>
    <name evidence="16" type="ORF">XD73_0980</name>
</gene>
<dbReference type="EMBL" id="LGFU01000065">
    <property type="protein sequence ID" value="KUK46143.1"/>
    <property type="molecule type" value="Genomic_DNA"/>
</dbReference>
<dbReference type="SFLD" id="SFLDG01138">
    <property type="entry name" value="C1.6.2:_Deoxy-d-mannose-octulo"/>
    <property type="match status" value="1"/>
</dbReference>
<dbReference type="InterPro" id="IPR029044">
    <property type="entry name" value="Nucleotide-diphossugar_trans"/>
</dbReference>
<dbReference type="GO" id="GO:0019143">
    <property type="term" value="F:3-deoxy-manno-octulosonate-8-phosphatase activity"/>
    <property type="evidence" value="ECO:0007669"/>
    <property type="project" value="UniProtKB-EC"/>
</dbReference>
<evidence type="ECO:0000313" key="16">
    <source>
        <dbReference type="EMBL" id="KUK46143.1"/>
    </source>
</evidence>
<evidence type="ECO:0000256" key="3">
    <source>
        <dbReference type="ARBA" id="ARBA00001946"/>
    </source>
</evidence>
<evidence type="ECO:0000256" key="2">
    <source>
        <dbReference type="ARBA" id="ARBA00001862"/>
    </source>
</evidence>
<evidence type="ECO:0000256" key="6">
    <source>
        <dbReference type="ARBA" id="ARBA00010726"/>
    </source>
</evidence>
<comment type="caution">
    <text evidence="16">The sequence shown here is derived from an EMBL/GenBank/DDBJ whole genome shotgun (WGS) entry which is preliminary data.</text>
</comment>
<evidence type="ECO:0000256" key="4">
    <source>
        <dbReference type="ARBA" id="ARBA00005141"/>
    </source>
</evidence>
<comment type="similarity">
    <text evidence="5">Belongs to the KdsC family.</text>
</comment>
<dbReference type="InterPro" id="IPR050793">
    <property type="entry name" value="CMP-NeuNAc_synthase"/>
</dbReference>
<dbReference type="GO" id="GO:0008781">
    <property type="term" value="F:N-acylneuraminate cytidylyltransferase activity"/>
    <property type="evidence" value="ECO:0007669"/>
    <property type="project" value="UniProtKB-EC"/>
</dbReference>
<evidence type="ECO:0000256" key="5">
    <source>
        <dbReference type="ARBA" id="ARBA00005893"/>
    </source>
</evidence>
<reference evidence="16 17" key="1">
    <citation type="journal article" date="2015" name="MBio">
        <title>Genome-Resolved Metagenomic Analysis Reveals Roles for Candidate Phyla and Other Microbial Community Members in Biogeochemical Transformations in Oil Reservoirs.</title>
        <authorList>
            <person name="Hu P."/>
            <person name="Tom L."/>
            <person name="Singh A."/>
            <person name="Thomas B.C."/>
            <person name="Baker B.J."/>
            <person name="Piceno Y.M."/>
            <person name="Andersen G.L."/>
            <person name="Banfield J.F."/>
        </authorList>
    </citation>
    <scope>NUCLEOTIDE SEQUENCE [LARGE SCALE GENOMIC DNA]</scope>
    <source>
        <strain evidence="16">46_16</strain>
    </source>
</reference>
<dbReference type="Proteomes" id="UP000064249">
    <property type="component" value="Unassembled WGS sequence"/>
</dbReference>
<accession>A0A101FX89</accession>
<evidence type="ECO:0000256" key="9">
    <source>
        <dbReference type="ARBA" id="ARBA00013066"/>
    </source>
</evidence>
<dbReference type="AlphaFoldDB" id="A0A101FX89"/>
<comment type="subunit">
    <text evidence="7">Homotetramer.</text>
</comment>
<comment type="catalytic activity">
    <reaction evidence="2">
        <text>an N-acylneuraminate + CTP = a CMP-N-acyl-beta-neuraminate + diphosphate</text>
        <dbReference type="Rhea" id="RHEA:11344"/>
        <dbReference type="ChEBI" id="CHEBI:33019"/>
        <dbReference type="ChEBI" id="CHEBI:37563"/>
        <dbReference type="ChEBI" id="CHEBI:60073"/>
        <dbReference type="ChEBI" id="CHEBI:68671"/>
        <dbReference type="EC" id="2.7.7.43"/>
    </reaction>
</comment>
<protein>
    <recommendedName>
        <fullName evidence="10">3-deoxy-D-manno-octulosonate 8-phosphate phosphatase KdsC</fullName>
        <ecNumber evidence="8">2.7.7.43</ecNumber>
        <ecNumber evidence="9">3.1.3.45</ecNumber>
    </recommendedName>
    <alternativeName>
        <fullName evidence="15">KDO 8-P phosphatase</fullName>
    </alternativeName>
</protein>
<dbReference type="Pfam" id="PF02348">
    <property type="entry name" value="CTP_transf_3"/>
    <property type="match status" value="1"/>
</dbReference>
<dbReference type="Pfam" id="PF08282">
    <property type="entry name" value="Hydrolase_3"/>
    <property type="match status" value="1"/>
</dbReference>
<dbReference type="SFLD" id="SFLDS00003">
    <property type="entry name" value="Haloacid_Dehalogenase"/>
    <property type="match status" value="1"/>
</dbReference>
<dbReference type="GO" id="GO:0006054">
    <property type="term" value="P:N-acetylneuraminate metabolic process"/>
    <property type="evidence" value="ECO:0007669"/>
    <property type="project" value="UniProtKB-UniPathway"/>
</dbReference>
<dbReference type="Gene3D" id="3.40.50.1000">
    <property type="entry name" value="HAD superfamily/HAD-like"/>
    <property type="match status" value="1"/>
</dbReference>
<dbReference type="GO" id="GO:0046872">
    <property type="term" value="F:metal ion binding"/>
    <property type="evidence" value="ECO:0007669"/>
    <property type="project" value="UniProtKB-KW"/>
</dbReference>
<comment type="similarity">
    <text evidence="6">Belongs to the CMP-NeuNAc synthase family.</text>
</comment>
<comment type="catalytic activity">
    <reaction evidence="1">
        <text>3-deoxy-alpha-D-manno-2-octulosonate-8-phosphate + H2O = 3-deoxy-alpha-D-manno-oct-2-ulosonate + phosphate</text>
        <dbReference type="Rhea" id="RHEA:11500"/>
        <dbReference type="ChEBI" id="CHEBI:15377"/>
        <dbReference type="ChEBI" id="CHEBI:43474"/>
        <dbReference type="ChEBI" id="CHEBI:85985"/>
        <dbReference type="ChEBI" id="CHEBI:85986"/>
        <dbReference type="EC" id="3.1.3.45"/>
    </reaction>
</comment>
<dbReference type="SUPFAM" id="SSF53448">
    <property type="entry name" value="Nucleotide-diphospho-sugar transferases"/>
    <property type="match status" value="1"/>
</dbReference>
<evidence type="ECO:0000256" key="10">
    <source>
        <dbReference type="ARBA" id="ARBA00020092"/>
    </source>
</evidence>
<dbReference type="UniPathway" id="UPA00628"/>
<dbReference type="SFLD" id="SFLDG01136">
    <property type="entry name" value="C1.6:_Phosphoserine_Phosphatas"/>
    <property type="match status" value="1"/>
</dbReference>
<dbReference type="PATRIC" id="fig|167964.4.peg.777"/>
<comment type="pathway">
    <text evidence="4">Amino-sugar metabolism; N-acetylneuraminate metabolism.</text>
</comment>
<evidence type="ECO:0000256" key="11">
    <source>
        <dbReference type="ARBA" id="ARBA00022723"/>
    </source>
</evidence>
<evidence type="ECO:0000313" key="17">
    <source>
        <dbReference type="Proteomes" id="UP000064249"/>
    </source>
</evidence>
<dbReference type="PANTHER" id="PTHR21485:SF6">
    <property type="entry name" value="N-ACYLNEURAMINATE CYTIDYLYLTRANSFERASE-RELATED"/>
    <property type="match status" value="1"/>
</dbReference>
<dbReference type="PANTHER" id="PTHR21485">
    <property type="entry name" value="HAD SUPERFAMILY MEMBERS CMAS AND KDSC"/>
    <property type="match status" value="1"/>
</dbReference>
<evidence type="ECO:0000256" key="7">
    <source>
        <dbReference type="ARBA" id="ARBA00011881"/>
    </source>
</evidence>
<dbReference type="Gene3D" id="3.90.550.10">
    <property type="entry name" value="Spore Coat Polysaccharide Biosynthesis Protein SpsA, Chain A"/>
    <property type="match status" value="1"/>
</dbReference>
<dbReference type="NCBIfam" id="TIGR01670">
    <property type="entry name" value="KdsC-phosphatas"/>
    <property type="match status" value="1"/>
</dbReference>
<evidence type="ECO:0000256" key="15">
    <source>
        <dbReference type="ARBA" id="ARBA00031051"/>
    </source>
</evidence>
<name>A0A101FX89_9CHLR</name>
<evidence type="ECO:0000256" key="12">
    <source>
        <dbReference type="ARBA" id="ARBA00022801"/>
    </source>
</evidence>
<proteinExistence type="inferred from homology"/>
<dbReference type="EC" id="3.1.3.45" evidence="9"/>
<keyword evidence="12" id="KW-0378">Hydrolase</keyword>
<organism evidence="16 17">
    <name type="scientific">Anaerolinea thermophila</name>
    <dbReference type="NCBI Taxonomy" id="167964"/>
    <lineage>
        <taxon>Bacteria</taxon>
        <taxon>Bacillati</taxon>
        <taxon>Chloroflexota</taxon>
        <taxon>Anaerolineae</taxon>
        <taxon>Anaerolineales</taxon>
        <taxon>Anaerolineaceae</taxon>
        <taxon>Anaerolinea</taxon>
    </lineage>
</organism>
<evidence type="ECO:0000256" key="13">
    <source>
        <dbReference type="ARBA" id="ARBA00022842"/>
    </source>
</evidence>
<dbReference type="SUPFAM" id="SSF56784">
    <property type="entry name" value="HAD-like"/>
    <property type="match status" value="1"/>
</dbReference>
<dbReference type="InterPro" id="IPR010023">
    <property type="entry name" value="KdsC_fam"/>
</dbReference>